<proteinExistence type="predicted"/>
<feature type="domain" description="ANTAR" evidence="1">
    <location>
        <begin position="147"/>
        <end position="208"/>
    </location>
</feature>
<dbReference type="RefSeq" id="WP_157848817.1">
    <property type="nucleotide sequence ID" value="NZ_JBHSPX010000004.1"/>
</dbReference>
<evidence type="ECO:0000313" key="3">
    <source>
        <dbReference type="Proteomes" id="UP001596139"/>
    </source>
</evidence>
<gene>
    <name evidence="2" type="ORF">ACFP4F_16540</name>
</gene>
<sequence>MTERALSGLLGELQPGGAGPSDQWCGCLAALLSVDGAAVTVGGSELLWSSSEASTRLDDVQFILGQGPALDTACDGAVHLHPDLERAPAHWSAFITAALAMEVRAVFAFPLCPETTPYGALVCHRSAAGPLPKRAVDDALYASEALTRSLPACAQRITTMKLHRADVHQASGMLSAQLRIPISDALARLRAYAYATERPIIDIARDVLEGHLRLTGR</sequence>
<dbReference type="SMART" id="SM01012">
    <property type="entry name" value="ANTAR"/>
    <property type="match status" value="1"/>
</dbReference>
<keyword evidence="3" id="KW-1185">Reference proteome</keyword>
<dbReference type="Gene3D" id="1.10.10.10">
    <property type="entry name" value="Winged helix-like DNA-binding domain superfamily/Winged helix DNA-binding domain"/>
    <property type="match status" value="1"/>
</dbReference>
<dbReference type="InterPro" id="IPR036388">
    <property type="entry name" value="WH-like_DNA-bd_sf"/>
</dbReference>
<evidence type="ECO:0000259" key="1">
    <source>
        <dbReference type="PROSITE" id="PS50921"/>
    </source>
</evidence>
<comment type="caution">
    <text evidence="2">The sequence shown here is derived from an EMBL/GenBank/DDBJ whole genome shotgun (WGS) entry which is preliminary data.</text>
</comment>
<dbReference type="SUPFAM" id="SSF55781">
    <property type="entry name" value="GAF domain-like"/>
    <property type="match status" value="1"/>
</dbReference>
<accession>A0ABW1MLI1</accession>
<organism evidence="2 3">
    <name type="scientific">Streptomyces ochraceiscleroticus</name>
    <dbReference type="NCBI Taxonomy" id="47761"/>
    <lineage>
        <taxon>Bacteria</taxon>
        <taxon>Bacillati</taxon>
        <taxon>Actinomycetota</taxon>
        <taxon>Actinomycetes</taxon>
        <taxon>Kitasatosporales</taxon>
        <taxon>Streptomycetaceae</taxon>
        <taxon>Streptomyces</taxon>
    </lineage>
</organism>
<dbReference type="InterPro" id="IPR005561">
    <property type="entry name" value="ANTAR"/>
</dbReference>
<dbReference type="PROSITE" id="PS50921">
    <property type="entry name" value="ANTAR"/>
    <property type="match status" value="1"/>
</dbReference>
<name>A0ABW1MLI1_9ACTN</name>
<reference evidence="3" key="1">
    <citation type="journal article" date="2019" name="Int. J. Syst. Evol. Microbiol.">
        <title>The Global Catalogue of Microorganisms (GCM) 10K type strain sequencing project: providing services to taxonomists for standard genome sequencing and annotation.</title>
        <authorList>
            <consortium name="The Broad Institute Genomics Platform"/>
            <consortium name="The Broad Institute Genome Sequencing Center for Infectious Disease"/>
            <person name="Wu L."/>
            <person name="Ma J."/>
        </authorList>
    </citation>
    <scope>NUCLEOTIDE SEQUENCE [LARGE SCALE GENOMIC DNA]</scope>
    <source>
        <strain evidence="3">CGMCC 1.15180</strain>
    </source>
</reference>
<dbReference type="Proteomes" id="UP001596139">
    <property type="component" value="Unassembled WGS sequence"/>
</dbReference>
<dbReference type="Pfam" id="PF03861">
    <property type="entry name" value="ANTAR"/>
    <property type="match status" value="1"/>
</dbReference>
<dbReference type="EMBL" id="JBHSPX010000004">
    <property type="protein sequence ID" value="MFC6064145.1"/>
    <property type="molecule type" value="Genomic_DNA"/>
</dbReference>
<protein>
    <submittedName>
        <fullName evidence="2">ANTAR domain-containing protein</fullName>
    </submittedName>
</protein>
<evidence type="ECO:0000313" key="2">
    <source>
        <dbReference type="EMBL" id="MFC6064145.1"/>
    </source>
</evidence>